<evidence type="ECO:0000313" key="1">
    <source>
        <dbReference type="EMBL" id="KEJ90320.1"/>
    </source>
</evidence>
<accession>A0A073IL49</accession>
<proteinExistence type="predicted"/>
<dbReference type="EMBL" id="JAMC01000002">
    <property type="protein sequence ID" value="KEJ90320.1"/>
    <property type="molecule type" value="Genomic_DNA"/>
</dbReference>
<sequence length="157" mass="17054">MGPHIGRGHVNSFWGRVERPFFQFKTGVSMSIFSKLPSVAAVAIAAIALAAPVHAGTCYNSIPDRDKWLGNWVKSIPPKGQKAQISGKEYSRAAAISQAKKDITEGYSKRGSDVNESPAGLSALAMIKAKNNEAKAMKIYARSKQEVSWEDATACWR</sequence>
<gene>
    <name evidence="1" type="ORF">DSW25_07460</name>
</gene>
<dbReference type="Proteomes" id="UP000027734">
    <property type="component" value="Unassembled WGS sequence"/>
</dbReference>
<dbReference type="STRING" id="1300350.Z948_527"/>
<organism evidence="1 2">
    <name type="scientific">Sulfitobacter donghicola DSW-25 = KCTC 12864 = JCM 14565</name>
    <dbReference type="NCBI Taxonomy" id="1300350"/>
    <lineage>
        <taxon>Bacteria</taxon>
        <taxon>Pseudomonadati</taxon>
        <taxon>Pseudomonadota</taxon>
        <taxon>Alphaproteobacteria</taxon>
        <taxon>Rhodobacterales</taxon>
        <taxon>Roseobacteraceae</taxon>
        <taxon>Sulfitobacter</taxon>
    </lineage>
</organism>
<reference evidence="1 2" key="1">
    <citation type="submission" date="2014-01" db="EMBL/GenBank/DDBJ databases">
        <title>Sulfitobacter donghicola JCM 14565 Genome Sequencing.</title>
        <authorList>
            <person name="Lai Q."/>
            <person name="Hong Z."/>
        </authorList>
    </citation>
    <scope>NUCLEOTIDE SEQUENCE [LARGE SCALE GENOMIC DNA]</scope>
    <source>
        <strain evidence="1 2">JCM 14565</strain>
    </source>
</reference>
<name>A0A073IL49_9RHOB</name>
<evidence type="ECO:0000313" key="2">
    <source>
        <dbReference type="Proteomes" id="UP000027734"/>
    </source>
</evidence>
<keyword evidence="2" id="KW-1185">Reference proteome</keyword>
<protein>
    <submittedName>
        <fullName evidence="1">Uncharacterized protein</fullName>
    </submittedName>
</protein>
<dbReference type="AlphaFoldDB" id="A0A073IL49"/>
<comment type="caution">
    <text evidence="1">The sequence shown here is derived from an EMBL/GenBank/DDBJ whole genome shotgun (WGS) entry which is preliminary data.</text>
</comment>